<accession>A0A0S7XRH9</accession>
<protein>
    <submittedName>
        <fullName evidence="2">Uncharacterized protein</fullName>
    </submittedName>
</protein>
<dbReference type="AlphaFoldDB" id="A0A0S7XRH9"/>
<reference evidence="2 3" key="1">
    <citation type="journal article" date="2015" name="Microbiome">
        <title>Genomic resolution of linkages in carbon, nitrogen, and sulfur cycling among widespread estuary sediment bacteria.</title>
        <authorList>
            <person name="Baker B.J."/>
            <person name="Lazar C.S."/>
            <person name="Teske A.P."/>
            <person name="Dick G.J."/>
        </authorList>
    </citation>
    <scope>NUCLEOTIDE SEQUENCE [LARGE SCALE GENOMIC DNA]</scope>
    <source>
        <strain evidence="2">DG_56</strain>
    </source>
</reference>
<proteinExistence type="predicted"/>
<gene>
    <name evidence="2" type="ORF">AMK68_00950</name>
</gene>
<organism evidence="2 3">
    <name type="scientific">candidate division KD3-62 bacterium DG_56</name>
    <dbReference type="NCBI Taxonomy" id="1704032"/>
    <lineage>
        <taxon>Bacteria</taxon>
        <taxon>candidate division KD3-62</taxon>
    </lineage>
</organism>
<feature type="region of interest" description="Disordered" evidence="1">
    <location>
        <begin position="38"/>
        <end position="59"/>
    </location>
</feature>
<evidence type="ECO:0000313" key="3">
    <source>
        <dbReference type="Proteomes" id="UP000052020"/>
    </source>
</evidence>
<dbReference type="EMBL" id="LIZY01000013">
    <property type="protein sequence ID" value="KPJ64665.1"/>
    <property type="molecule type" value="Genomic_DNA"/>
</dbReference>
<sequence>MEVAVIATDGGRARDDCEPPRIRRLLSIEYVPRALSNPSLDTISRRGPPELTANDNREPMPRALGARERAEDQHLILPVPAFGQHPPDVAVTP</sequence>
<evidence type="ECO:0000313" key="2">
    <source>
        <dbReference type="EMBL" id="KPJ64665.1"/>
    </source>
</evidence>
<comment type="caution">
    <text evidence="2">The sequence shown here is derived from an EMBL/GenBank/DDBJ whole genome shotgun (WGS) entry which is preliminary data.</text>
</comment>
<dbReference type="Proteomes" id="UP000052020">
    <property type="component" value="Unassembled WGS sequence"/>
</dbReference>
<evidence type="ECO:0000256" key="1">
    <source>
        <dbReference type="SAM" id="MobiDB-lite"/>
    </source>
</evidence>
<name>A0A0S7XRH9_9BACT</name>